<protein>
    <submittedName>
        <fullName evidence="1">Uncharacterized protein</fullName>
    </submittedName>
</protein>
<organism evidence="1">
    <name type="scientific">Magnetococcus massalia (strain MO-1)</name>
    <dbReference type="NCBI Taxonomy" id="451514"/>
    <lineage>
        <taxon>Bacteria</taxon>
        <taxon>Pseudomonadati</taxon>
        <taxon>Pseudomonadota</taxon>
        <taxon>Magnetococcia</taxon>
        <taxon>Magnetococcales</taxon>
        <taxon>Magnetococcaceae</taxon>
        <taxon>Magnetococcus</taxon>
    </lineage>
</organism>
<dbReference type="AlphaFoldDB" id="A0A1S7LE42"/>
<name>A0A1S7LE42_MAGMO</name>
<gene>
    <name evidence="1" type="ORF">MAGMO_1022</name>
</gene>
<reference evidence="1" key="1">
    <citation type="submission" date="2015-04" db="EMBL/GenBank/DDBJ databases">
        <authorList>
            <person name="Syromyatnikov M.Y."/>
            <person name="Popov V.N."/>
        </authorList>
    </citation>
    <scope>NUCLEOTIDE SEQUENCE</scope>
    <source>
        <strain evidence="1">MO-1</strain>
    </source>
</reference>
<dbReference type="EMBL" id="LO017727">
    <property type="protein sequence ID" value="CRH05220.1"/>
    <property type="molecule type" value="Genomic_DNA"/>
</dbReference>
<proteinExistence type="predicted"/>
<accession>A0A1S7LE42</accession>
<sequence length="80" mass="9034">MCPAGHTHKKTAGEGGCNYGGHYLIIFPLKKNNYLYQQQPKNKNLKGGHLTDQMKRHYVRQKLPIRAANTLTINQSAISK</sequence>
<evidence type="ECO:0000313" key="1">
    <source>
        <dbReference type="EMBL" id="CRH05220.1"/>
    </source>
</evidence>